<keyword evidence="10" id="KW-1133">Transmembrane helix</keyword>
<keyword evidence="7" id="KW-0067">ATP-binding</keyword>
<dbReference type="PANTHER" id="PTHR24421:SF10">
    <property type="entry name" value="NITRATE_NITRITE SENSOR PROTEIN NARQ"/>
    <property type="match status" value="1"/>
</dbReference>
<dbReference type="PANTHER" id="PTHR24421">
    <property type="entry name" value="NITRATE/NITRITE SENSOR PROTEIN NARX-RELATED"/>
    <property type="match status" value="1"/>
</dbReference>
<dbReference type="Pfam" id="PF02518">
    <property type="entry name" value="HATPase_c"/>
    <property type="match status" value="1"/>
</dbReference>
<keyword evidence="10" id="KW-0812">Transmembrane</keyword>
<feature type="compositionally biased region" description="Polar residues" evidence="9">
    <location>
        <begin position="348"/>
        <end position="360"/>
    </location>
</feature>
<accession>A0ABU8TXM5</accession>
<dbReference type="InterPro" id="IPR036890">
    <property type="entry name" value="HATPase_C_sf"/>
</dbReference>
<feature type="transmembrane region" description="Helical" evidence="10">
    <location>
        <begin position="126"/>
        <end position="145"/>
    </location>
</feature>
<evidence type="ECO:0000256" key="2">
    <source>
        <dbReference type="ARBA" id="ARBA00012438"/>
    </source>
</evidence>
<feature type="region of interest" description="Disordered" evidence="9">
    <location>
        <begin position="428"/>
        <end position="450"/>
    </location>
</feature>
<feature type="domain" description="Histidine kinase/HSP90-like ATPase" evidence="11">
    <location>
        <begin position="313"/>
        <end position="425"/>
    </location>
</feature>
<evidence type="ECO:0000259" key="11">
    <source>
        <dbReference type="Pfam" id="PF02518"/>
    </source>
</evidence>
<feature type="region of interest" description="Disordered" evidence="9">
    <location>
        <begin position="344"/>
        <end position="393"/>
    </location>
</feature>
<dbReference type="GO" id="GO:0016301">
    <property type="term" value="F:kinase activity"/>
    <property type="evidence" value="ECO:0007669"/>
    <property type="project" value="UniProtKB-KW"/>
</dbReference>
<name>A0ABU8TXM5_9ACTN</name>
<feature type="domain" description="Signal transduction histidine kinase subgroup 3 dimerisation and phosphoacceptor" evidence="12">
    <location>
        <begin position="204"/>
        <end position="268"/>
    </location>
</feature>
<keyword evidence="6 13" id="KW-0418">Kinase</keyword>
<dbReference type="InterPro" id="IPR050482">
    <property type="entry name" value="Sensor_HK_TwoCompSys"/>
</dbReference>
<sequence>MNVANVVNETTDEAGLRVKTPKALVAGRPGPAVRDAALWAALAGAGVFAYREQSDPSPVLGLVLPLLILAAAVPGSRRHPAPAVFLANAACALGLAHPSATASPYLLALAALTYLLGIRSARTGPALLLFGVCTAVDLALCAVLGVGPVYWFYAMSMIPMALVLPWLAGRYRQARQALVRGGWQRAHDLEQRQRFVAEQARLRERTRIAADMHDSLGHELSLIALRAGALELSPTLTGQDRTDLAVLRAAVSDAVGHLRDTIGVLRDGSEGEPTASSVEPVEELVDRVRESGVTVHFRREGAVPVLPPLVDRTAYRVVQESLTNAIKHAPGSTVRIRIAHQGARTHVRVTNSAPPTTGQAATGRPATAQADPARPATALPAPGPAPEPASGHRGLTGLRERVLLIGGTLHAAPREGGFEVLAALPDRVSPERAGTTGEPHPREEAGSESVRRLAAARRSTRRRFVVAFAAPAGVGLLMLASAAYLALQLATCVLRPADFAALRPGQDRAELAHLLPDRQFRYVPEAVTKARPAPPGTVCEYYRSNSNLLDEVDVYRLCYAGSRLTAKDVLPS</sequence>
<evidence type="ECO:0000256" key="7">
    <source>
        <dbReference type="ARBA" id="ARBA00022840"/>
    </source>
</evidence>
<feature type="transmembrane region" description="Helical" evidence="10">
    <location>
        <begin position="56"/>
        <end position="73"/>
    </location>
</feature>
<feature type="transmembrane region" description="Helical" evidence="10">
    <location>
        <begin position="151"/>
        <end position="168"/>
    </location>
</feature>
<keyword evidence="8" id="KW-0902">Two-component regulatory system</keyword>
<keyword evidence="4" id="KW-0808">Transferase</keyword>
<evidence type="ECO:0000256" key="3">
    <source>
        <dbReference type="ARBA" id="ARBA00022553"/>
    </source>
</evidence>
<reference evidence="13 14" key="1">
    <citation type="submission" date="2024-03" db="EMBL/GenBank/DDBJ databases">
        <title>Novel Streptomyces species of biotechnological and ecological value are a feature of Machair soil.</title>
        <authorList>
            <person name="Prole J.R."/>
            <person name="Goodfellow M."/>
            <person name="Allenby N."/>
            <person name="Ward A.C."/>
        </authorList>
    </citation>
    <scope>NUCLEOTIDE SEQUENCE [LARGE SCALE GENOMIC DNA]</scope>
    <source>
        <strain evidence="13 14">MS1.HAVA.3</strain>
    </source>
</reference>
<dbReference type="Gene3D" id="1.20.5.1930">
    <property type="match status" value="1"/>
</dbReference>
<dbReference type="Pfam" id="PF07730">
    <property type="entry name" value="HisKA_3"/>
    <property type="match status" value="1"/>
</dbReference>
<keyword evidence="3" id="KW-0597">Phosphoprotein</keyword>
<keyword evidence="5" id="KW-0547">Nucleotide-binding</keyword>
<comment type="caution">
    <text evidence="13">The sequence shown here is derived from an EMBL/GenBank/DDBJ whole genome shotgun (WGS) entry which is preliminary data.</text>
</comment>
<evidence type="ECO:0000256" key="4">
    <source>
        <dbReference type="ARBA" id="ARBA00022679"/>
    </source>
</evidence>
<dbReference type="EC" id="2.7.13.3" evidence="2"/>
<evidence type="ECO:0000313" key="13">
    <source>
        <dbReference type="EMBL" id="MEJ8640369.1"/>
    </source>
</evidence>
<evidence type="ECO:0000256" key="1">
    <source>
        <dbReference type="ARBA" id="ARBA00000085"/>
    </source>
</evidence>
<evidence type="ECO:0000256" key="6">
    <source>
        <dbReference type="ARBA" id="ARBA00022777"/>
    </source>
</evidence>
<evidence type="ECO:0000313" key="14">
    <source>
        <dbReference type="Proteomes" id="UP001382904"/>
    </source>
</evidence>
<keyword evidence="14" id="KW-1185">Reference proteome</keyword>
<keyword evidence="10" id="KW-0472">Membrane</keyword>
<evidence type="ECO:0000256" key="5">
    <source>
        <dbReference type="ARBA" id="ARBA00022741"/>
    </source>
</evidence>
<evidence type="ECO:0000256" key="8">
    <source>
        <dbReference type="ARBA" id="ARBA00023012"/>
    </source>
</evidence>
<dbReference type="EMBL" id="JBBKAM010000002">
    <property type="protein sequence ID" value="MEJ8640369.1"/>
    <property type="molecule type" value="Genomic_DNA"/>
</dbReference>
<dbReference type="InterPro" id="IPR003594">
    <property type="entry name" value="HATPase_dom"/>
</dbReference>
<feature type="compositionally biased region" description="Low complexity" evidence="9">
    <location>
        <begin position="370"/>
        <end position="380"/>
    </location>
</feature>
<feature type="transmembrane region" description="Helical" evidence="10">
    <location>
        <begin position="102"/>
        <end position="119"/>
    </location>
</feature>
<dbReference type="SUPFAM" id="SSF55874">
    <property type="entry name" value="ATPase domain of HSP90 chaperone/DNA topoisomerase II/histidine kinase"/>
    <property type="match status" value="1"/>
</dbReference>
<dbReference type="CDD" id="cd16917">
    <property type="entry name" value="HATPase_UhpB-NarQ-NarX-like"/>
    <property type="match status" value="1"/>
</dbReference>
<dbReference type="Gene3D" id="3.30.565.10">
    <property type="entry name" value="Histidine kinase-like ATPase, C-terminal domain"/>
    <property type="match status" value="1"/>
</dbReference>
<dbReference type="Proteomes" id="UP001382904">
    <property type="component" value="Unassembled WGS sequence"/>
</dbReference>
<gene>
    <name evidence="13" type="ORF">WKI68_00885</name>
</gene>
<comment type="catalytic activity">
    <reaction evidence="1">
        <text>ATP + protein L-histidine = ADP + protein N-phospho-L-histidine.</text>
        <dbReference type="EC" id="2.7.13.3"/>
    </reaction>
</comment>
<dbReference type="InterPro" id="IPR011712">
    <property type="entry name" value="Sig_transdc_His_kin_sub3_dim/P"/>
</dbReference>
<organism evidence="13 14">
    <name type="scientific">Streptomyces caledonius</name>
    <dbReference type="NCBI Taxonomy" id="3134107"/>
    <lineage>
        <taxon>Bacteria</taxon>
        <taxon>Bacillati</taxon>
        <taxon>Actinomycetota</taxon>
        <taxon>Actinomycetes</taxon>
        <taxon>Kitasatosporales</taxon>
        <taxon>Streptomycetaceae</taxon>
        <taxon>Streptomyces</taxon>
    </lineage>
</organism>
<feature type="transmembrane region" description="Helical" evidence="10">
    <location>
        <begin position="464"/>
        <end position="487"/>
    </location>
</feature>
<evidence type="ECO:0000256" key="10">
    <source>
        <dbReference type="SAM" id="Phobius"/>
    </source>
</evidence>
<evidence type="ECO:0000259" key="12">
    <source>
        <dbReference type="Pfam" id="PF07730"/>
    </source>
</evidence>
<protein>
    <recommendedName>
        <fullName evidence="2">histidine kinase</fullName>
        <ecNumber evidence="2">2.7.13.3</ecNumber>
    </recommendedName>
</protein>
<feature type="compositionally biased region" description="Basic and acidic residues" evidence="9">
    <location>
        <begin position="439"/>
        <end position="450"/>
    </location>
</feature>
<proteinExistence type="predicted"/>
<evidence type="ECO:0000256" key="9">
    <source>
        <dbReference type="SAM" id="MobiDB-lite"/>
    </source>
</evidence>